<sequence length="489" mass="54264">MAWADLRAFLRDLEKHGELRRVAATVDPRLEVTEIVQRVVRAGGPALLFENPAGSDMPLAINVFGTEKRMARALGVERLDDLGDRIADMLRPELPQGFSGMREALGKAARLTNMPPKKVRTAPCQEVVYKGDEVDLFRLPAVTSWPDDGGAFLNLGLTHTRHPETGARNLGMYRLQRHDARTVGMHWQIHKDSNAHHAVAERRGERLPVAIAFGCDPAVTYAASAPLPADIDEYLFAGFLRGERVELVDCVSVPLQVPANAQIVLEGWLEPGERRPEGPFGDHTGFYTPVEPFPALHVEVMTMRRDPIYQTIVVGRPPQEDGPMGKATERIFRPLIRMLVPEIVDYDLPEAGVFHNCAIVSIDKRYPKQAQKVMHAVWGAGLLSLSKLVIVVDADCDVHDYTEVAWRAFGNVDYAHDLVTTIGPVDHLDHSSYEQFWGGKAGIDATRKLPTEGYRRAGGWPAECVMDDATRALVTDRWKEYGLAPKSAP</sequence>
<name>A0A1V2ICG1_9ACTN</name>
<dbReference type="EMBL" id="MOMC01000029">
    <property type="protein sequence ID" value="ONH29863.1"/>
    <property type="molecule type" value="Genomic_DNA"/>
</dbReference>
<dbReference type="AlphaFoldDB" id="A0A1V2ICG1"/>
<dbReference type="PANTHER" id="PTHR30108">
    <property type="entry name" value="3-OCTAPRENYL-4-HYDROXYBENZOATE CARBOXY-LYASE-RELATED"/>
    <property type="match status" value="1"/>
</dbReference>
<dbReference type="InterPro" id="IPR049383">
    <property type="entry name" value="UbiD-like_N"/>
</dbReference>
<dbReference type="Pfam" id="PF01977">
    <property type="entry name" value="UbiD"/>
    <property type="match status" value="1"/>
</dbReference>
<protein>
    <submittedName>
        <fullName evidence="5">Menaquinone biosynthesis decarboxylase</fullName>
    </submittedName>
</protein>
<dbReference type="SUPFAM" id="SSF143968">
    <property type="entry name" value="UbiD C-terminal domain-like"/>
    <property type="match status" value="1"/>
</dbReference>
<evidence type="ECO:0000256" key="1">
    <source>
        <dbReference type="ARBA" id="ARBA00010021"/>
    </source>
</evidence>
<dbReference type="GO" id="GO:0008694">
    <property type="term" value="F:4-hydroxy-3-polyprenylbenzoate decarboxylase activity"/>
    <property type="evidence" value="ECO:0007669"/>
    <property type="project" value="TreeGrafter"/>
</dbReference>
<dbReference type="Pfam" id="PF20695">
    <property type="entry name" value="UbiD_N"/>
    <property type="match status" value="1"/>
</dbReference>
<dbReference type="RefSeq" id="WP_076817590.1">
    <property type="nucleotide sequence ID" value="NZ_MOMC01000029.1"/>
</dbReference>
<comment type="caution">
    <text evidence="5">The sequence shown here is derived from an EMBL/GenBank/DDBJ whole genome shotgun (WGS) entry which is preliminary data.</text>
</comment>
<dbReference type="PANTHER" id="PTHR30108:SF17">
    <property type="entry name" value="FERULIC ACID DECARBOXYLASE 1"/>
    <property type="match status" value="1"/>
</dbReference>
<evidence type="ECO:0000259" key="3">
    <source>
        <dbReference type="Pfam" id="PF20695"/>
    </source>
</evidence>
<dbReference type="InterPro" id="IPR022390">
    <property type="entry name" value="HBDC"/>
</dbReference>
<dbReference type="NCBIfam" id="TIGR00148">
    <property type="entry name" value="UbiD family decarboxylase"/>
    <property type="match status" value="1"/>
</dbReference>
<organism evidence="5 6">
    <name type="scientific">Pseudofrankia asymbiotica</name>
    <dbReference type="NCBI Taxonomy" id="1834516"/>
    <lineage>
        <taxon>Bacteria</taxon>
        <taxon>Bacillati</taxon>
        <taxon>Actinomycetota</taxon>
        <taxon>Actinomycetes</taxon>
        <taxon>Frankiales</taxon>
        <taxon>Frankiaceae</taxon>
        <taxon>Pseudofrankia</taxon>
    </lineage>
</organism>
<dbReference type="InterPro" id="IPR048304">
    <property type="entry name" value="UbiD_Rift_dom"/>
</dbReference>
<evidence type="ECO:0000313" key="6">
    <source>
        <dbReference type="Proteomes" id="UP000188929"/>
    </source>
</evidence>
<evidence type="ECO:0000259" key="4">
    <source>
        <dbReference type="Pfam" id="PF20696"/>
    </source>
</evidence>
<evidence type="ECO:0000313" key="5">
    <source>
        <dbReference type="EMBL" id="ONH29863.1"/>
    </source>
</evidence>
<proteinExistence type="inferred from homology"/>
<dbReference type="Proteomes" id="UP000188929">
    <property type="component" value="Unassembled WGS sequence"/>
</dbReference>
<feature type="domain" description="3-octaprenyl-4-hydroxybenzoate carboxy-lyase-like Rift-related" evidence="2">
    <location>
        <begin position="118"/>
        <end position="317"/>
    </location>
</feature>
<dbReference type="GO" id="GO:0006744">
    <property type="term" value="P:ubiquinone biosynthetic process"/>
    <property type="evidence" value="ECO:0007669"/>
    <property type="project" value="TreeGrafter"/>
</dbReference>
<dbReference type="InterPro" id="IPR002830">
    <property type="entry name" value="UbiD"/>
</dbReference>
<dbReference type="FunFam" id="3.40.1670.10:FF:000002">
    <property type="entry name" value="Menaquinone biosynthesis decarboxylase"/>
    <property type="match status" value="1"/>
</dbReference>
<dbReference type="Pfam" id="PF20696">
    <property type="entry name" value="UbiD_C"/>
    <property type="match status" value="1"/>
</dbReference>
<reference evidence="6" key="1">
    <citation type="submission" date="2016-10" db="EMBL/GenBank/DDBJ databases">
        <title>Frankia sp. NRRL B-16386 Genome sequencing.</title>
        <authorList>
            <person name="Ghodhbane-Gtari F."/>
            <person name="Swanson E."/>
            <person name="Gueddou A."/>
            <person name="Hezbri K."/>
            <person name="Ktari K."/>
            <person name="Nouioui I."/>
            <person name="Morris K."/>
            <person name="Simpson S."/>
            <person name="Abebe-Akele F."/>
            <person name="Thomas K."/>
            <person name="Gtari M."/>
            <person name="Tisa L.S."/>
        </authorList>
    </citation>
    <scope>NUCLEOTIDE SEQUENCE [LARGE SCALE GENOMIC DNA]</scope>
    <source>
        <strain evidence="6">NRRL B-16386</strain>
    </source>
</reference>
<comment type="similarity">
    <text evidence="1">Belongs to the UbiD family.</text>
</comment>
<accession>A0A1V2ICG1</accession>
<dbReference type="Gene3D" id="3.40.1670.10">
    <property type="entry name" value="UbiD C-terminal domain-like"/>
    <property type="match status" value="1"/>
</dbReference>
<dbReference type="OrthoDB" id="9809841at2"/>
<gene>
    <name evidence="5" type="ORF">BL253_15355</name>
</gene>
<dbReference type="GO" id="GO:0005829">
    <property type="term" value="C:cytosol"/>
    <property type="evidence" value="ECO:0007669"/>
    <property type="project" value="TreeGrafter"/>
</dbReference>
<dbReference type="SUPFAM" id="SSF50475">
    <property type="entry name" value="FMN-binding split barrel"/>
    <property type="match status" value="1"/>
</dbReference>
<dbReference type="STRING" id="1834516.BL253_15355"/>
<evidence type="ECO:0000259" key="2">
    <source>
        <dbReference type="Pfam" id="PF01977"/>
    </source>
</evidence>
<feature type="domain" description="3-octaprenyl-4-hydroxybenzoate carboxy-lyase-like N-terminal" evidence="3">
    <location>
        <begin position="10"/>
        <end position="85"/>
    </location>
</feature>
<dbReference type="NCBIfam" id="TIGR03701">
    <property type="entry name" value="mena_SCO4490"/>
    <property type="match status" value="1"/>
</dbReference>
<keyword evidence="6" id="KW-1185">Reference proteome</keyword>
<dbReference type="InterPro" id="IPR049381">
    <property type="entry name" value="UbiD-like_C"/>
</dbReference>
<feature type="domain" description="3-octaprenyl-4-hydroxybenzoate carboxy-lyase-like C-terminal" evidence="4">
    <location>
        <begin position="324"/>
        <end position="445"/>
    </location>
</feature>